<name>A0A0F9CWA5_9ZZZZ</name>
<sequence length="286" mass="32551">MNDMLFVLYQNSGVYSGRALRKMLAGMHGGKVLGGYPKRFAGILRKSKPSHVINLGTTGEISFDGSVVNPREMVRAASNKRQARIAFREADVPSPKLFLRGKDVTKTDLPVVGRTSYHNKGKGFWFCKTLAEVRRAVDRGATHFLEFIPKTREYRVHTFCRKKAFGKESRETEDYVSVKLVEKVWQGRNKPDPRQIQKNHEFGWVFLGQQDRREEELDVVRYAAKQAIASLGLDFGAVDVMYKIKDKRPYVLEVNSTPSLADDTADTCEVYAKRILSMLEPKLTKK</sequence>
<dbReference type="AlphaFoldDB" id="A0A0F9CWA5"/>
<dbReference type="Gene3D" id="3.30.470.20">
    <property type="entry name" value="ATP-grasp fold, B domain"/>
    <property type="match status" value="1"/>
</dbReference>
<evidence type="ECO:0000313" key="2">
    <source>
        <dbReference type="EMBL" id="KKL45701.1"/>
    </source>
</evidence>
<dbReference type="SUPFAM" id="SSF56059">
    <property type="entry name" value="Glutathione synthetase ATP-binding domain-like"/>
    <property type="match status" value="1"/>
</dbReference>
<gene>
    <name evidence="2" type="ORF">LCGC14_2352980</name>
</gene>
<dbReference type="InterPro" id="IPR011761">
    <property type="entry name" value="ATP-grasp"/>
</dbReference>
<protein>
    <recommendedName>
        <fullName evidence="1">ATP-grasp domain-containing protein</fullName>
    </recommendedName>
</protein>
<dbReference type="PROSITE" id="PS50975">
    <property type="entry name" value="ATP_GRASP"/>
    <property type="match status" value="1"/>
</dbReference>
<feature type="domain" description="ATP-grasp" evidence="1">
    <location>
        <begin position="84"/>
        <end position="284"/>
    </location>
</feature>
<comment type="caution">
    <text evidence="2">The sequence shown here is derived from an EMBL/GenBank/DDBJ whole genome shotgun (WGS) entry which is preliminary data.</text>
</comment>
<organism evidence="2">
    <name type="scientific">marine sediment metagenome</name>
    <dbReference type="NCBI Taxonomy" id="412755"/>
    <lineage>
        <taxon>unclassified sequences</taxon>
        <taxon>metagenomes</taxon>
        <taxon>ecological metagenomes</taxon>
    </lineage>
</organism>
<evidence type="ECO:0000259" key="1">
    <source>
        <dbReference type="PROSITE" id="PS50975"/>
    </source>
</evidence>
<dbReference type="GO" id="GO:0046872">
    <property type="term" value="F:metal ion binding"/>
    <property type="evidence" value="ECO:0007669"/>
    <property type="project" value="InterPro"/>
</dbReference>
<accession>A0A0F9CWA5</accession>
<dbReference type="GO" id="GO:0005524">
    <property type="term" value="F:ATP binding"/>
    <property type="evidence" value="ECO:0007669"/>
    <property type="project" value="InterPro"/>
</dbReference>
<proteinExistence type="predicted"/>
<reference evidence="2" key="1">
    <citation type="journal article" date="2015" name="Nature">
        <title>Complex archaea that bridge the gap between prokaryotes and eukaryotes.</title>
        <authorList>
            <person name="Spang A."/>
            <person name="Saw J.H."/>
            <person name="Jorgensen S.L."/>
            <person name="Zaremba-Niedzwiedzka K."/>
            <person name="Martijn J."/>
            <person name="Lind A.E."/>
            <person name="van Eijk R."/>
            <person name="Schleper C."/>
            <person name="Guy L."/>
            <person name="Ettema T.J."/>
        </authorList>
    </citation>
    <scope>NUCLEOTIDE SEQUENCE</scope>
</reference>
<dbReference type="EMBL" id="LAZR01034292">
    <property type="protein sequence ID" value="KKL45701.1"/>
    <property type="molecule type" value="Genomic_DNA"/>
</dbReference>